<accession>A0A017SUZ5</accession>
<gene>
    <name evidence="2" type="ORF">CAP_8984</name>
</gene>
<evidence type="ECO:0000313" key="3">
    <source>
        <dbReference type="Proteomes" id="UP000019678"/>
    </source>
</evidence>
<reference evidence="2 3" key="1">
    <citation type="submission" date="2013-05" db="EMBL/GenBank/DDBJ databases">
        <title>Genome assembly of Chondromyces apiculatus DSM 436.</title>
        <authorList>
            <person name="Sharma G."/>
            <person name="Khatri I."/>
            <person name="Kaur C."/>
            <person name="Mayilraj S."/>
            <person name="Subramanian S."/>
        </authorList>
    </citation>
    <scope>NUCLEOTIDE SEQUENCE [LARGE SCALE GENOMIC DNA]</scope>
    <source>
        <strain evidence="2 3">DSM 436</strain>
    </source>
</reference>
<evidence type="ECO:0000256" key="1">
    <source>
        <dbReference type="SAM" id="MobiDB-lite"/>
    </source>
</evidence>
<dbReference type="Proteomes" id="UP000019678">
    <property type="component" value="Unassembled WGS sequence"/>
</dbReference>
<sequence length="59" mass="6791">MANTSKWNVRLRHEWLSSPLKKKRVKRSEKARIGLLDAENRKAAKEEKKQGGSEQQTTG</sequence>
<dbReference type="RefSeq" id="WP_044250420.1">
    <property type="nucleotide sequence ID" value="NZ_ASRX01000097.1"/>
</dbReference>
<dbReference type="AlphaFoldDB" id="A0A017SUZ5"/>
<comment type="caution">
    <text evidence="2">The sequence shown here is derived from an EMBL/GenBank/DDBJ whole genome shotgun (WGS) entry which is preliminary data.</text>
</comment>
<dbReference type="EMBL" id="ASRX01000097">
    <property type="protein sequence ID" value="EYF00823.1"/>
    <property type="molecule type" value="Genomic_DNA"/>
</dbReference>
<proteinExistence type="predicted"/>
<feature type="compositionally biased region" description="Basic and acidic residues" evidence="1">
    <location>
        <begin position="28"/>
        <end position="51"/>
    </location>
</feature>
<evidence type="ECO:0000313" key="2">
    <source>
        <dbReference type="EMBL" id="EYF00823.1"/>
    </source>
</evidence>
<feature type="region of interest" description="Disordered" evidence="1">
    <location>
        <begin position="20"/>
        <end position="59"/>
    </location>
</feature>
<organism evidence="2 3">
    <name type="scientific">Chondromyces apiculatus DSM 436</name>
    <dbReference type="NCBI Taxonomy" id="1192034"/>
    <lineage>
        <taxon>Bacteria</taxon>
        <taxon>Pseudomonadati</taxon>
        <taxon>Myxococcota</taxon>
        <taxon>Polyangia</taxon>
        <taxon>Polyangiales</taxon>
        <taxon>Polyangiaceae</taxon>
        <taxon>Chondromyces</taxon>
    </lineage>
</organism>
<keyword evidence="3" id="KW-1185">Reference proteome</keyword>
<protein>
    <submittedName>
        <fullName evidence="2">Uncharacterized protein</fullName>
    </submittedName>
</protein>
<dbReference type="OrthoDB" id="5525163at2"/>
<name>A0A017SUZ5_9BACT</name>